<gene>
    <name evidence="3" type="ORF">EPI10_032133</name>
</gene>
<feature type="domain" description="CCHC-type" evidence="2">
    <location>
        <begin position="82"/>
        <end position="95"/>
    </location>
</feature>
<evidence type="ECO:0000313" key="3">
    <source>
        <dbReference type="EMBL" id="KAA3488370.1"/>
    </source>
</evidence>
<dbReference type="AlphaFoldDB" id="A0A5B6X2I0"/>
<name>A0A5B6X2I0_9ROSI</name>
<proteinExistence type="predicted"/>
<organism evidence="3 4">
    <name type="scientific">Gossypium australe</name>
    <dbReference type="NCBI Taxonomy" id="47621"/>
    <lineage>
        <taxon>Eukaryota</taxon>
        <taxon>Viridiplantae</taxon>
        <taxon>Streptophyta</taxon>
        <taxon>Embryophyta</taxon>
        <taxon>Tracheophyta</taxon>
        <taxon>Spermatophyta</taxon>
        <taxon>Magnoliopsida</taxon>
        <taxon>eudicotyledons</taxon>
        <taxon>Gunneridae</taxon>
        <taxon>Pentapetalae</taxon>
        <taxon>rosids</taxon>
        <taxon>malvids</taxon>
        <taxon>Malvales</taxon>
        <taxon>Malvaceae</taxon>
        <taxon>Malvoideae</taxon>
        <taxon>Gossypium</taxon>
    </lineage>
</organism>
<evidence type="ECO:0000313" key="4">
    <source>
        <dbReference type="Proteomes" id="UP000325315"/>
    </source>
</evidence>
<comment type="caution">
    <text evidence="3">The sequence shown here is derived from an EMBL/GenBank/DDBJ whole genome shotgun (WGS) entry which is preliminary data.</text>
</comment>
<protein>
    <submittedName>
        <fullName evidence="3">Heat shock protein 90-6, mitochondrial-like</fullName>
    </submittedName>
</protein>
<keyword evidence="1" id="KW-0479">Metal-binding</keyword>
<dbReference type="PROSITE" id="PS50158">
    <property type="entry name" value="ZF_CCHC"/>
    <property type="match status" value="1"/>
</dbReference>
<dbReference type="EMBL" id="SMMG02000001">
    <property type="protein sequence ID" value="KAA3488370.1"/>
    <property type="molecule type" value="Genomic_DNA"/>
</dbReference>
<keyword evidence="4" id="KW-1185">Reference proteome</keyword>
<accession>A0A5B6X2I0</accession>
<keyword evidence="3" id="KW-0346">Stress response</keyword>
<sequence>MCDKFEKKLGDEIRALVTVSEYKTLAKMKANAHKMESIIKDGRFSKPAMSMESSGNSRMVKGECDYYGKSHGGECRKKLESCFGCGSRGHLVNDCLSKSDFSTEQSVRSP</sequence>
<evidence type="ECO:0000259" key="2">
    <source>
        <dbReference type="PROSITE" id="PS50158"/>
    </source>
</evidence>
<keyword evidence="1" id="KW-0863">Zinc-finger</keyword>
<dbReference type="InterPro" id="IPR001878">
    <property type="entry name" value="Znf_CCHC"/>
</dbReference>
<reference evidence="3" key="1">
    <citation type="submission" date="2019-08" db="EMBL/GenBank/DDBJ databases">
        <authorList>
            <person name="Liu F."/>
        </authorList>
    </citation>
    <scope>NUCLEOTIDE SEQUENCE [LARGE SCALE GENOMIC DNA]</scope>
    <source>
        <strain evidence="3">PA1801</strain>
        <tissue evidence="3">Leaf</tissue>
    </source>
</reference>
<keyword evidence="1" id="KW-0862">Zinc</keyword>
<dbReference type="GO" id="GO:0003676">
    <property type="term" value="F:nucleic acid binding"/>
    <property type="evidence" value="ECO:0007669"/>
    <property type="project" value="InterPro"/>
</dbReference>
<evidence type="ECO:0000256" key="1">
    <source>
        <dbReference type="PROSITE-ProRule" id="PRU00047"/>
    </source>
</evidence>
<dbReference type="GO" id="GO:0008270">
    <property type="term" value="F:zinc ion binding"/>
    <property type="evidence" value="ECO:0007669"/>
    <property type="project" value="UniProtKB-KW"/>
</dbReference>
<dbReference type="Proteomes" id="UP000325315">
    <property type="component" value="Unassembled WGS sequence"/>
</dbReference>